<organism evidence="1 2">
    <name type="scientific">Apophysomyces ossiformis</name>
    <dbReference type="NCBI Taxonomy" id="679940"/>
    <lineage>
        <taxon>Eukaryota</taxon>
        <taxon>Fungi</taxon>
        <taxon>Fungi incertae sedis</taxon>
        <taxon>Mucoromycota</taxon>
        <taxon>Mucoromycotina</taxon>
        <taxon>Mucoromycetes</taxon>
        <taxon>Mucorales</taxon>
        <taxon>Mucorineae</taxon>
        <taxon>Mucoraceae</taxon>
        <taxon>Apophysomyces</taxon>
    </lineage>
</organism>
<dbReference type="Proteomes" id="UP000605846">
    <property type="component" value="Unassembled WGS sequence"/>
</dbReference>
<name>A0A8H7EPZ4_9FUNG</name>
<keyword evidence="2" id="KW-1185">Reference proteome</keyword>
<reference evidence="1" key="1">
    <citation type="submission" date="2020-01" db="EMBL/GenBank/DDBJ databases">
        <title>Genome Sequencing of Three Apophysomyces-Like Fungal Strains Confirms a Novel Fungal Genus in the Mucoromycota with divergent Burkholderia-like Endosymbiotic Bacteria.</title>
        <authorList>
            <person name="Stajich J.E."/>
            <person name="Macias A.M."/>
            <person name="Carter-House D."/>
            <person name="Lovett B."/>
            <person name="Kasson L.R."/>
            <person name="Berry K."/>
            <person name="Grigoriev I."/>
            <person name="Chang Y."/>
            <person name="Spatafora J."/>
            <person name="Kasson M.T."/>
        </authorList>
    </citation>
    <scope>NUCLEOTIDE SEQUENCE</scope>
    <source>
        <strain evidence="1">NRRL A-21654</strain>
    </source>
</reference>
<sequence>MPPKDMNTVYHVVLQYLSLERHQRQSQIYCHLQHIYDLETELLSVKQDLLDAHYRICEVHSYIKQLYLCNEWVTARRHAYIHERKNSAYERFRQIEEIHGTIKTDIDRELDNLKRMQAHLLGIDQALQCLRELKAKCLRGAAGRSPTIRLRQWMQSFKSIEST</sequence>
<gene>
    <name evidence="1" type="ORF">EC973_007182</name>
</gene>
<dbReference type="AlphaFoldDB" id="A0A8H7EPZ4"/>
<comment type="caution">
    <text evidence="1">The sequence shown here is derived from an EMBL/GenBank/DDBJ whole genome shotgun (WGS) entry which is preliminary data.</text>
</comment>
<evidence type="ECO:0000313" key="2">
    <source>
        <dbReference type="Proteomes" id="UP000605846"/>
    </source>
</evidence>
<accession>A0A8H7EPZ4</accession>
<dbReference type="EMBL" id="JABAYA010000050">
    <property type="protein sequence ID" value="KAF7727724.1"/>
    <property type="molecule type" value="Genomic_DNA"/>
</dbReference>
<protein>
    <submittedName>
        <fullName evidence="1">Uncharacterized protein</fullName>
    </submittedName>
</protein>
<evidence type="ECO:0000313" key="1">
    <source>
        <dbReference type="EMBL" id="KAF7727724.1"/>
    </source>
</evidence>
<proteinExistence type="predicted"/>